<dbReference type="InterPro" id="IPR006015">
    <property type="entry name" value="Universal_stress_UspA"/>
</dbReference>
<evidence type="ECO:0000259" key="2">
    <source>
        <dbReference type="Pfam" id="PF00582"/>
    </source>
</evidence>
<dbReference type="RefSeq" id="WP_236120071.1">
    <property type="nucleotide sequence ID" value="NZ_JAKGSI010000007.1"/>
</dbReference>
<dbReference type="CDD" id="cd00293">
    <property type="entry name" value="USP-like"/>
    <property type="match status" value="1"/>
</dbReference>
<gene>
    <name evidence="3" type="ORF">L1O03_11275</name>
</gene>
<dbReference type="Proteomes" id="UP001139336">
    <property type="component" value="Unassembled WGS sequence"/>
</dbReference>
<evidence type="ECO:0000313" key="3">
    <source>
        <dbReference type="EMBL" id="MCF4007745.1"/>
    </source>
</evidence>
<proteinExistence type="inferred from homology"/>
<dbReference type="SUPFAM" id="SSF52402">
    <property type="entry name" value="Adenine nucleotide alpha hydrolases-like"/>
    <property type="match status" value="2"/>
</dbReference>
<evidence type="ECO:0000256" key="1">
    <source>
        <dbReference type="ARBA" id="ARBA00008791"/>
    </source>
</evidence>
<dbReference type="InterPro" id="IPR006016">
    <property type="entry name" value="UspA"/>
</dbReference>
<feature type="domain" description="UspA" evidence="2">
    <location>
        <begin position="4"/>
        <end position="144"/>
    </location>
</feature>
<comment type="similarity">
    <text evidence="1">Belongs to the universal stress protein A family.</text>
</comment>
<keyword evidence="4" id="KW-1185">Reference proteome</keyword>
<dbReference type="AlphaFoldDB" id="A0A9X1TYW0"/>
<protein>
    <submittedName>
        <fullName evidence="3">Universal stress protein</fullName>
    </submittedName>
</protein>
<reference evidence="3" key="1">
    <citation type="submission" date="2022-01" db="EMBL/GenBank/DDBJ databases">
        <title>Corynebacterium sp. nov isolated from isolated from the feces of the greater white-fronted geese (Anser albifrons) at Poyang Lake, PR China.</title>
        <authorList>
            <person name="Liu Q."/>
        </authorList>
    </citation>
    <scope>NUCLEOTIDE SEQUENCE</scope>
    <source>
        <strain evidence="3">JCM 32435</strain>
    </source>
</reference>
<organism evidence="3 4">
    <name type="scientific">Corynebacterium uropygiale</name>
    <dbReference type="NCBI Taxonomy" id="1775911"/>
    <lineage>
        <taxon>Bacteria</taxon>
        <taxon>Bacillati</taxon>
        <taxon>Actinomycetota</taxon>
        <taxon>Actinomycetes</taxon>
        <taxon>Mycobacteriales</taxon>
        <taxon>Corynebacteriaceae</taxon>
        <taxon>Corynebacterium</taxon>
    </lineage>
</organism>
<evidence type="ECO:0000313" key="4">
    <source>
        <dbReference type="Proteomes" id="UP001139336"/>
    </source>
</evidence>
<accession>A0A9X1TYW0</accession>
<name>A0A9X1TYW0_9CORY</name>
<comment type="caution">
    <text evidence="3">The sequence shown here is derived from an EMBL/GenBank/DDBJ whole genome shotgun (WGS) entry which is preliminary data.</text>
</comment>
<dbReference type="PRINTS" id="PR01438">
    <property type="entry name" value="UNVRSLSTRESS"/>
</dbReference>
<dbReference type="EMBL" id="JAKGSI010000007">
    <property type="protein sequence ID" value="MCF4007745.1"/>
    <property type="molecule type" value="Genomic_DNA"/>
</dbReference>
<dbReference type="Pfam" id="PF00582">
    <property type="entry name" value="Usp"/>
    <property type="match status" value="1"/>
</dbReference>
<sequence>MSCITVGYTATATGQDALNLGIALASGLDVPLTVVMVEPRDDVFGASDRHDAGYESIIHSQMQTWLDDALAEVPEGIEAEGRIVGARSDAEGILQAAHEAKEKYGAATSIIVVGSRSGGLLRRMVIGSTARELLHSADLPVALAPTGYRRREPITRITAMFGPRPGAVDVVQVAARIARHRGLPLRLASLLTRETEASLDARVDTMVGELRHEPGVSVDVGIGDTLNDAVRQLSWDPDEILLLGSARIAAGGHLFLGRTAHHIVKHTPVPVVVIPAGGAS</sequence>
<dbReference type="Gene3D" id="3.40.50.12370">
    <property type="match status" value="1"/>
</dbReference>